<dbReference type="InterPro" id="IPR005119">
    <property type="entry name" value="LysR_subst-bd"/>
</dbReference>
<dbReference type="Gene3D" id="3.40.190.290">
    <property type="match status" value="1"/>
</dbReference>
<reference evidence="2 3" key="1">
    <citation type="submission" date="2018-06" db="EMBL/GenBank/DDBJ databases">
        <authorList>
            <consortium name="Pathogen Informatics"/>
            <person name="Doyle S."/>
        </authorList>
    </citation>
    <scope>NUCLEOTIDE SEQUENCE [LARGE SCALE GENOMIC DNA]</scope>
    <source>
        <strain evidence="2 3">NCTC13184</strain>
    </source>
</reference>
<name>A0A378X034_9NOCA</name>
<feature type="domain" description="LysR substrate-binding" evidence="1">
    <location>
        <begin position="2"/>
        <end position="68"/>
    </location>
</feature>
<evidence type="ECO:0000259" key="1">
    <source>
        <dbReference type="Pfam" id="PF03466"/>
    </source>
</evidence>
<dbReference type="Pfam" id="PF03466">
    <property type="entry name" value="LysR_substrate"/>
    <property type="match status" value="1"/>
</dbReference>
<gene>
    <name evidence="2" type="ORF">NCTC13184_05504</name>
</gene>
<sequence>MTVSGLVAAGLGVALLPLEEPAVRGPQPGPVLVPLADPGAARAVGLIWSADAVPGDAVRTFREFAVEWSRGSGR</sequence>
<organism evidence="2 3">
    <name type="scientific">Nocardia africana</name>
    <dbReference type="NCBI Taxonomy" id="134964"/>
    <lineage>
        <taxon>Bacteria</taxon>
        <taxon>Bacillati</taxon>
        <taxon>Actinomycetota</taxon>
        <taxon>Actinomycetes</taxon>
        <taxon>Mycobacteriales</taxon>
        <taxon>Nocardiaceae</taxon>
        <taxon>Nocardia</taxon>
    </lineage>
</organism>
<evidence type="ECO:0000313" key="2">
    <source>
        <dbReference type="EMBL" id="SUA46970.1"/>
    </source>
</evidence>
<dbReference type="AlphaFoldDB" id="A0A378X034"/>
<dbReference type="SUPFAM" id="SSF53850">
    <property type="entry name" value="Periplasmic binding protein-like II"/>
    <property type="match status" value="1"/>
</dbReference>
<dbReference type="Proteomes" id="UP000255082">
    <property type="component" value="Unassembled WGS sequence"/>
</dbReference>
<evidence type="ECO:0000313" key="3">
    <source>
        <dbReference type="Proteomes" id="UP000255082"/>
    </source>
</evidence>
<accession>A0A378X034</accession>
<dbReference type="EMBL" id="UGRU01000001">
    <property type="protein sequence ID" value="SUA46970.1"/>
    <property type="molecule type" value="Genomic_DNA"/>
</dbReference>
<proteinExistence type="predicted"/>
<protein>
    <submittedName>
        <fullName evidence="2">LysR substrate binding domain</fullName>
    </submittedName>
</protein>